<evidence type="ECO:0000313" key="3">
    <source>
        <dbReference type="Proteomes" id="UP000321599"/>
    </source>
</evidence>
<keyword evidence="2" id="KW-0282">Flagellum</keyword>
<dbReference type="Pfam" id="PF00669">
    <property type="entry name" value="Flagellin_N"/>
    <property type="match status" value="1"/>
</dbReference>
<feature type="domain" description="Flagellin N-terminal" evidence="1">
    <location>
        <begin position="5"/>
        <end position="142"/>
    </location>
</feature>
<dbReference type="EMBL" id="VOAV01000011">
    <property type="protein sequence ID" value="TWO30415.1"/>
    <property type="molecule type" value="Genomic_DNA"/>
</dbReference>
<proteinExistence type="predicted"/>
<comment type="caution">
    <text evidence="2">The sequence shown here is derived from an EMBL/GenBank/DDBJ whole genome shotgun (WGS) entry which is preliminary data.</text>
</comment>
<reference evidence="2 3" key="1">
    <citation type="submission" date="2019-07" db="EMBL/GenBank/DDBJ databases">
        <title>Rapid identification of Enteric Bacteria from Whole Genome Sequences (WGS) using Average Nucleotide Identity (ANI).</title>
        <authorList>
            <person name="Lane C."/>
        </authorList>
    </citation>
    <scope>NUCLEOTIDE SEQUENCE [LARGE SCALE GENOMIC DNA]</scope>
    <source>
        <strain evidence="2 3">2013D-9588</strain>
    </source>
</reference>
<dbReference type="InterPro" id="IPR001492">
    <property type="entry name" value="Flagellin"/>
</dbReference>
<keyword evidence="3" id="KW-1185">Reference proteome</keyword>
<organism evidence="2 3">
    <name type="scientific">Campylobacter lanienae</name>
    <dbReference type="NCBI Taxonomy" id="75658"/>
    <lineage>
        <taxon>Bacteria</taxon>
        <taxon>Pseudomonadati</taxon>
        <taxon>Campylobacterota</taxon>
        <taxon>Epsilonproteobacteria</taxon>
        <taxon>Campylobacterales</taxon>
        <taxon>Campylobacteraceae</taxon>
        <taxon>Campylobacter</taxon>
    </lineage>
</organism>
<keyword evidence="2" id="KW-0966">Cell projection</keyword>
<dbReference type="PANTHER" id="PTHR42792:SF2">
    <property type="entry name" value="FLAGELLIN"/>
    <property type="match status" value="1"/>
</dbReference>
<evidence type="ECO:0000259" key="1">
    <source>
        <dbReference type="Pfam" id="PF00669"/>
    </source>
</evidence>
<dbReference type="PANTHER" id="PTHR42792">
    <property type="entry name" value="FLAGELLIN"/>
    <property type="match status" value="1"/>
</dbReference>
<protein>
    <submittedName>
        <fullName evidence="2">Flagellin B</fullName>
    </submittedName>
</protein>
<keyword evidence="2" id="KW-0969">Cilium</keyword>
<feature type="non-terminal residue" evidence="2">
    <location>
        <position position="154"/>
    </location>
</feature>
<dbReference type="Proteomes" id="UP000321599">
    <property type="component" value="Unassembled WGS sequence"/>
</dbReference>
<dbReference type="Gene3D" id="1.20.1330.10">
    <property type="entry name" value="f41 fragment of flagellin, N-terminal domain"/>
    <property type="match status" value="1"/>
</dbReference>
<sequence length="154" mass="16461">MSFRINTNIAAMNAHANSQITDRELTSSLGRLSSGLRIQTAADDASGLVIADSLKSQANSLGQAISNGNDAIGIVQTADKAMDEQIKILDTIKTKAIQAAQDGQNSDSRRALQNDISRLLEELDMIATTTSFNGQQLLNGNFSNKNFQIGAYSN</sequence>
<dbReference type="PRINTS" id="PR00207">
    <property type="entry name" value="FLAGELLIN"/>
</dbReference>
<name>A0ABY3G9Z4_9BACT</name>
<dbReference type="SUPFAM" id="SSF64518">
    <property type="entry name" value="Phase 1 flagellin"/>
    <property type="match status" value="1"/>
</dbReference>
<gene>
    <name evidence="2" type="ORF">XK09_01345</name>
</gene>
<evidence type="ECO:0000313" key="2">
    <source>
        <dbReference type="EMBL" id="TWO30415.1"/>
    </source>
</evidence>
<dbReference type="InterPro" id="IPR001029">
    <property type="entry name" value="Flagellin_N"/>
</dbReference>
<accession>A0ABY3G9Z4</accession>